<protein>
    <submittedName>
        <fullName evidence="4">Phosphatase</fullName>
    </submittedName>
</protein>
<keyword evidence="5" id="KW-1185">Reference proteome</keyword>
<dbReference type="Pfam" id="PF00300">
    <property type="entry name" value="His_Phos_1"/>
    <property type="match status" value="1"/>
</dbReference>
<feature type="binding site" evidence="3">
    <location>
        <position position="58"/>
    </location>
    <ligand>
        <name>substrate</name>
    </ligand>
</feature>
<dbReference type="GO" id="GO:0016791">
    <property type="term" value="F:phosphatase activity"/>
    <property type="evidence" value="ECO:0007669"/>
    <property type="project" value="TreeGrafter"/>
</dbReference>
<accession>A0A178HZT3</accession>
<reference evidence="4 5" key="1">
    <citation type="submission" date="2016-03" db="EMBL/GenBank/DDBJ databases">
        <title>Genome sequencing of Devosia sp. S37.</title>
        <authorList>
            <person name="Mohd Nor M."/>
        </authorList>
    </citation>
    <scope>NUCLEOTIDE SEQUENCE [LARGE SCALE GENOMIC DNA]</scope>
    <source>
        <strain evidence="4 5">S37</strain>
    </source>
</reference>
<dbReference type="PROSITE" id="PS00175">
    <property type="entry name" value="PG_MUTASE"/>
    <property type="match status" value="1"/>
</dbReference>
<dbReference type="OrthoDB" id="9781415at2"/>
<sequence>MKRLLLVRHGESEWNAVRRLQGQADIGLSEKGEAQARALAPMVEQLAPDLVITSDLRRARHTAELLGFPDARPEPDLREVDVGDWTGQEIARIIADQPDAYRGWRAGSFAPPGGEDWADFCARTARATQAAASSADRLLVICHGGVIRALLQTLLDLSPRRIIPVGPASLTILASKQGESVMRLEVFNYAPGGPILDAPD</sequence>
<dbReference type="Gene3D" id="3.40.50.1240">
    <property type="entry name" value="Phosphoglycerate mutase-like"/>
    <property type="match status" value="1"/>
</dbReference>
<proteinExistence type="predicted"/>
<evidence type="ECO:0000256" key="1">
    <source>
        <dbReference type="ARBA" id="ARBA00023152"/>
    </source>
</evidence>
<evidence type="ECO:0000313" key="5">
    <source>
        <dbReference type="Proteomes" id="UP000078389"/>
    </source>
</evidence>
<evidence type="ECO:0000313" key="4">
    <source>
        <dbReference type="EMBL" id="OAM78351.1"/>
    </source>
</evidence>
<dbReference type="PANTHER" id="PTHR48100">
    <property type="entry name" value="BROAD-SPECIFICITY PHOSPHATASE YOR283W-RELATED"/>
    <property type="match status" value="1"/>
</dbReference>
<dbReference type="SMART" id="SM00855">
    <property type="entry name" value="PGAM"/>
    <property type="match status" value="1"/>
</dbReference>
<dbReference type="SUPFAM" id="SSF53254">
    <property type="entry name" value="Phosphoglycerate mutase-like"/>
    <property type="match status" value="1"/>
</dbReference>
<keyword evidence="1" id="KW-0324">Glycolysis</keyword>
<comment type="caution">
    <text evidence="4">The sequence shown here is derived from an EMBL/GenBank/DDBJ whole genome shotgun (WGS) entry which is preliminary data.</text>
</comment>
<name>A0A178HZT3_9HYPH</name>
<dbReference type="Proteomes" id="UP000078389">
    <property type="component" value="Unassembled WGS sequence"/>
</dbReference>
<keyword evidence="2" id="KW-0413">Isomerase</keyword>
<dbReference type="GO" id="GO:0005737">
    <property type="term" value="C:cytoplasm"/>
    <property type="evidence" value="ECO:0007669"/>
    <property type="project" value="TreeGrafter"/>
</dbReference>
<dbReference type="RefSeq" id="WP_067453650.1">
    <property type="nucleotide sequence ID" value="NZ_LVVY01000071.1"/>
</dbReference>
<dbReference type="AlphaFoldDB" id="A0A178HZT3"/>
<dbReference type="InterPro" id="IPR013078">
    <property type="entry name" value="His_Pase_superF_clade-1"/>
</dbReference>
<dbReference type="InterPro" id="IPR050275">
    <property type="entry name" value="PGM_Phosphatase"/>
</dbReference>
<dbReference type="InterPro" id="IPR029033">
    <property type="entry name" value="His_PPase_superfam"/>
</dbReference>
<dbReference type="EMBL" id="LVVY01000071">
    <property type="protein sequence ID" value="OAM78351.1"/>
    <property type="molecule type" value="Genomic_DNA"/>
</dbReference>
<dbReference type="STRING" id="1770058.A3840_06455"/>
<organism evidence="4 5">
    <name type="scientific">Devosia elaeis</name>
    <dbReference type="NCBI Taxonomy" id="1770058"/>
    <lineage>
        <taxon>Bacteria</taxon>
        <taxon>Pseudomonadati</taxon>
        <taxon>Pseudomonadota</taxon>
        <taxon>Alphaproteobacteria</taxon>
        <taxon>Hyphomicrobiales</taxon>
        <taxon>Devosiaceae</taxon>
        <taxon>Devosia</taxon>
    </lineage>
</organism>
<dbReference type="InterPro" id="IPR001345">
    <property type="entry name" value="PG/BPGM_mutase_AS"/>
</dbReference>
<dbReference type="CDD" id="cd07067">
    <property type="entry name" value="HP_PGM_like"/>
    <property type="match status" value="1"/>
</dbReference>
<evidence type="ECO:0000256" key="2">
    <source>
        <dbReference type="ARBA" id="ARBA00023235"/>
    </source>
</evidence>
<feature type="binding site" evidence="3">
    <location>
        <begin position="8"/>
        <end position="15"/>
    </location>
    <ligand>
        <name>substrate</name>
    </ligand>
</feature>
<gene>
    <name evidence="4" type="ORF">A3840_06455</name>
</gene>
<dbReference type="PANTHER" id="PTHR48100:SF1">
    <property type="entry name" value="HISTIDINE PHOSPHATASE FAMILY PROTEIN-RELATED"/>
    <property type="match status" value="1"/>
</dbReference>
<evidence type="ECO:0000256" key="3">
    <source>
        <dbReference type="PIRSR" id="PIRSR613078-2"/>
    </source>
</evidence>